<protein>
    <submittedName>
        <fullName evidence="1">Uncharacterized protein</fullName>
    </submittedName>
</protein>
<evidence type="ECO:0000313" key="1">
    <source>
        <dbReference type="EMBL" id="KXU05784.1"/>
    </source>
</evidence>
<accession>A0A139QTH6</accession>
<comment type="caution">
    <text evidence="1">The sequence shown here is derived from an EMBL/GenBank/DDBJ whole genome shotgun (WGS) entry which is preliminary data.</text>
</comment>
<dbReference type="PATRIC" id="fig|315405.12.peg.1895"/>
<gene>
    <name evidence="1" type="ORF">SGADD03_01606</name>
</gene>
<name>A0A139QTH6_9STRE</name>
<dbReference type="EMBL" id="LQXV01000296">
    <property type="protein sequence ID" value="KXU05784.1"/>
    <property type="molecule type" value="Genomic_DNA"/>
</dbReference>
<dbReference type="Proteomes" id="UP000071927">
    <property type="component" value="Unassembled WGS sequence"/>
</dbReference>
<sequence>MTGGLGSNSCAGFSLSSFLAMRKAGKTALIKANTRAIAV</sequence>
<proteinExistence type="predicted"/>
<evidence type="ECO:0000313" key="2">
    <source>
        <dbReference type="Proteomes" id="UP000071927"/>
    </source>
</evidence>
<organism evidence="1 2">
    <name type="scientific">Streptococcus gallolyticus</name>
    <dbReference type="NCBI Taxonomy" id="315405"/>
    <lineage>
        <taxon>Bacteria</taxon>
        <taxon>Bacillati</taxon>
        <taxon>Bacillota</taxon>
        <taxon>Bacilli</taxon>
        <taxon>Lactobacillales</taxon>
        <taxon>Streptococcaceae</taxon>
        <taxon>Streptococcus</taxon>
    </lineage>
</organism>
<reference evidence="1 2" key="1">
    <citation type="submission" date="2016-01" db="EMBL/GenBank/DDBJ databases">
        <title>Highly variable Streptococcus oralis are common among viridans streptococci isolated from primates.</title>
        <authorList>
            <person name="Denapaite D."/>
            <person name="Rieger M."/>
            <person name="Koendgen S."/>
            <person name="Brueckner R."/>
            <person name="Ochigava I."/>
            <person name="Kappeler P."/>
            <person name="Maetz-Rensing K."/>
            <person name="Leendertz F."/>
            <person name="Hakenbeck R."/>
        </authorList>
    </citation>
    <scope>NUCLEOTIDE SEQUENCE [LARGE SCALE GENOMIC DNA]</scope>
    <source>
        <strain evidence="1 2">DD03</strain>
    </source>
</reference>
<dbReference type="AlphaFoldDB" id="A0A139QTH6"/>